<evidence type="ECO:0000313" key="2">
    <source>
        <dbReference type="EMBL" id="GIE22063.1"/>
    </source>
</evidence>
<sequence>MADSARHRRTGGVGLRRTGRLRELLGAGVTDSFGMALGWTVLVLLAVSRGGLAEAALYNAAMLLGVVLSAPVTGYLSRRFSGRRLLRGAAGIEMVLRVGALAGLIAGVPSWLIATTVVVMHVAAWVGFAAMRAEVAAVDARPRSMTRYALAIAAVEAAGTGLGALLPVGPGGYPTGGVLIAIYILYAGSLLPTILSARRARLLPTPRVTATAAPPRRVAASPRLVTSPRVAASPRLLLAGGAIMLMASGPTLLAVPLTTELHGRHWVAGAAVAFSLGCLLATVAVEVIGRMQLPAILRWSLWGVGMLVGWITAPYHAISVIIAQFFAGLSQTAFEGDMDALVAKKAPPGSVTTALAYSASTRALGGSIAVRLLPILILSQGIDKAVSAAALILGVSSLVLWALTSMPWVSSLVQSSFTRAAALTR</sequence>
<keyword evidence="3" id="KW-1185">Reference proteome</keyword>
<accession>A0ABQ3ZU24</accession>
<gene>
    <name evidence="2" type="ORF">Ahu01nite_051650</name>
</gene>
<keyword evidence="1" id="KW-0472">Membrane</keyword>
<feature type="transmembrane region" description="Helical" evidence="1">
    <location>
        <begin position="88"/>
        <end position="105"/>
    </location>
</feature>
<dbReference type="RefSeq" id="WP_203839166.1">
    <property type="nucleotide sequence ID" value="NZ_BAAATV010000002.1"/>
</dbReference>
<dbReference type="Proteomes" id="UP000603200">
    <property type="component" value="Unassembled WGS sequence"/>
</dbReference>
<feature type="transmembrane region" description="Helical" evidence="1">
    <location>
        <begin position="301"/>
        <end position="327"/>
    </location>
</feature>
<dbReference type="InterPro" id="IPR036259">
    <property type="entry name" value="MFS_trans_sf"/>
</dbReference>
<feature type="transmembrane region" description="Helical" evidence="1">
    <location>
        <begin position="236"/>
        <end position="255"/>
    </location>
</feature>
<dbReference type="EMBL" id="BOMN01000065">
    <property type="protein sequence ID" value="GIE22063.1"/>
    <property type="molecule type" value="Genomic_DNA"/>
</dbReference>
<feature type="transmembrane region" description="Helical" evidence="1">
    <location>
        <begin position="145"/>
        <end position="166"/>
    </location>
</feature>
<keyword evidence="1" id="KW-0812">Transmembrane</keyword>
<evidence type="ECO:0008006" key="4">
    <source>
        <dbReference type="Google" id="ProtNLM"/>
    </source>
</evidence>
<name>A0ABQ3ZU24_9ACTN</name>
<feature type="transmembrane region" description="Helical" evidence="1">
    <location>
        <begin position="24"/>
        <end position="45"/>
    </location>
</feature>
<feature type="transmembrane region" description="Helical" evidence="1">
    <location>
        <begin position="57"/>
        <end position="76"/>
    </location>
</feature>
<dbReference type="Gene3D" id="1.20.1250.20">
    <property type="entry name" value="MFS general substrate transporter like domains"/>
    <property type="match status" value="1"/>
</dbReference>
<organism evidence="2 3">
    <name type="scientific">Winogradskya humida</name>
    <dbReference type="NCBI Taxonomy" id="113566"/>
    <lineage>
        <taxon>Bacteria</taxon>
        <taxon>Bacillati</taxon>
        <taxon>Actinomycetota</taxon>
        <taxon>Actinomycetes</taxon>
        <taxon>Micromonosporales</taxon>
        <taxon>Micromonosporaceae</taxon>
        <taxon>Winogradskya</taxon>
    </lineage>
</organism>
<feature type="transmembrane region" description="Helical" evidence="1">
    <location>
        <begin position="178"/>
        <end position="197"/>
    </location>
</feature>
<dbReference type="SUPFAM" id="SSF103473">
    <property type="entry name" value="MFS general substrate transporter"/>
    <property type="match status" value="1"/>
</dbReference>
<proteinExistence type="predicted"/>
<feature type="transmembrane region" description="Helical" evidence="1">
    <location>
        <begin position="111"/>
        <end position="133"/>
    </location>
</feature>
<protein>
    <recommendedName>
        <fullName evidence="4">MFS transporter</fullName>
    </recommendedName>
</protein>
<feature type="transmembrane region" description="Helical" evidence="1">
    <location>
        <begin position="385"/>
        <end position="403"/>
    </location>
</feature>
<reference evidence="2 3" key="1">
    <citation type="submission" date="2021-01" db="EMBL/GenBank/DDBJ databases">
        <title>Whole genome shotgun sequence of Actinoplanes humidus NBRC 14915.</title>
        <authorList>
            <person name="Komaki H."/>
            <person name="Tamura T."/>
        </authorList>
    </citation>
    <scope>NUCLEOTIDE SEQUENCE [LARGE SCALE GENOMIC DNA]</scope>
    <source>
        <strain evidence="2 3">NBRC 14915</strain>
    </source>
</reference>
<comment type="caution">
    <text evidence="2">The sequence shown here is derived from an EMBL/GenBank/DDBJ whole genome shotgun (WGS) entry which is preliminary data.</text>
</comment>
<evidence type="ECO:0000313" key="3">
    <source>
        <dbReference type="Proteomes" id="UP000603200"/>
    </source>
</evidence>
<feature type="transmembrane region" description="Helical" evidence="1">
    <location>
        <begin position="267"/>
        <end position="289"/>
    </location>
</feature>
<evidence type="ECO:0000256" key="1">
    <source>
        <dbReference type="SAM" id="Phobius"/>
    </source>
</evidence>
<keyword evidence="1" id="KW-1133">Transmembrane helix</keyword>